<feature type="transmembrane region" description="Helical" evidence="1">
    <location>
        <begin position="21"/>
        <end position="41"/>
    </location>
</feature>
<keyword evidence="1" id="KW-0812">Transmembrane</keyword>
<sequence length="103" mass="12504">MFSPTKHLFQSVLNFEVQIQQYYLLLISTHKLFFFLIIFHYKLLYSLPQMYVALFIIVMGFGISSKKEKNILKISYVFFNMQYCLLKNLRYFDKMINVKTTYI</sequence>
<keyword evidence="1" id="KW-0472">Membrane</keyword>
<dbReference type="EMBL" id="BAUP01000041">
    <property type="protein sequence ID" value="GAJ45899.1"/>
    <property type="molecule type" value="Genomic_DNA"/>
</dbReference>
<proteinExistence type="predicted"/>
<keyword evidence="3" id="KW-1185">Reference proteome</keyword>
<name>A0A023DXP1_9PROT</name>
<evidence type="ECO:0000256" key="1">
    <source>
        <dbReference type="SAM" id="Phobius"/>
    </source>
</evidence>
<gene>
    <name evidence="2" type="ORF">HE1_00216</name>
</gene>
<dbReference type="Proteomes" id="UP000024842">
    <property type="component" value="Unassembled WGS sequence"/>
</dbReference>
<organism evidence="2 3">
    <name type="scientific">Holospora elegans E1</name>
    <dbReference type="NCBI Taxonomy" id="1427503"/>
    <lineage>
        <taxon>Bacteria</taxon>
        <taxon>Pseudomonadati</taxon>
        <taxon>Pseudomonadota</taxon>
        <taxon>Alphaproteobacteria</taxon>
        <taxon>Holosporales</taxon>
        <taxon>Holosporaceae</taxon>
        <taxon>Holospora</taxon>
    </lineage>
</organism>
<dbReference type="AlphaFoldDB" id="A0A023DXP1"/>
<evidence type="ECO:0008006" key="4">
    <source>
        <dbReference type="Google" id="ProtNLM"/>
    </source>
</evidence>
<reference evidence="2 3" key="1">
    <citation type="journal article" date="2014" name="FEMS Microbiol. Lett.">
        <title>Draft genome sequences of three Holospora species (Holospora obtusa, Holospora undulata, and Holospora elegans), endonuclear symbiotic bacteria of the ciliate Paramecium caudatum.</title>
        <authorList>
            <person name="Dohra H."/>
            <person name="Tanaka K."/>
            <person name="Suzuki T."/>
            <person name="Fujishima M."/>
            <person name="Suzuki H."/>
        </authorList>
    </citation>
    <scope>NUCLEOTIDE SEQUENCE [LARGE SCALE GENOMIC DNA]</scope>
    <source>
        <strain evidence="2 3">E1</strain>
    </source>
</reference>
<keyword evidence="1" id="KW-1133">Transmembrane helix</keyword>
<accession>A0A023DXP1</accession>
<comment type="caution">
    <text evidence="2">The sequence shown here is derived from an EMBL/GenBank/DDBJ whole genome shotgun (WGS) entry which is preliminary data.</text>
</comment>
<evidence type="ECO:0000313" key="3">
    <source>
        <dbReference type="Proteomes" id="UP000024842"/>
    </source>
</evidence>
<protein>
    <recommendedName>
        <fullName evidence="4">Transmembrane protein</fullName>
    </recommendedName>
</protein>
<feature type="transmembrane region" description="Helical" evidence="1">
    <location>
        <begin position="47"/>
        <end position="64"/>
    </location>
</feature>
<evidence type="ECO:0000313" key="2">
    <source>
        <dbReference type="EMBL" id="GAJ45899.1"/>
    </source>
</evidence>
<dbReference type="STRING" id="1427503.HE1_00216"/>